<evidence type="ECO:0000313" key="4">
    <source>
        <dbReference type="Proteomes" id="UP000480570"/>
    </source>
</evidence>
<dbReference type="Pfam" id="PF02302">
    <property type="entry name" value="PTS_IIB"/>
    <property type="match status" value="1"/>
</dbReference>
<dbReference type="SUPFAM" id="SSF52794">
    <property type="entry name" value="PTS system IIB component-like"/>
    <property type="match status" value="1"/>
</dbReference>
<keyword evidence="1" id="KW-0808">Transferase</keyword>
<dbReference type="Gene3D" id="3.40.50.2300">
    <property type="match status" value="1"/>
</dbReference>
<evidence type="ECO:0000256" key="1">
    <source>
        <dbReference type="ARBA" id="ARBA00022679"/>
    </source>
</evidence>
<gene>
    <name evidence="3" type="ORF">GB992_00530</name>
</gene>
<dbReference type="PROSITE" id="PS51099">
    <property type="entry name" value="PTS_EIIB_TYPE_2"/>
    <property type="match status" value="1"/>
</dbReference>
<protein>
    <submittedName>
        <fullName evidence="3">PTS lactose transporter subunit IIB</fullName>
    </submittedName>
</protein>
<proteinExistence type="predicted"/>
<dbReference type="InterPro" id="IPR013011">
    <property type="entry name" value="PTS_EIIB_2"/>
</dbReference>
<sequence length="122" mass="13515">MKILAVCQSGLGSSFMVQMNVQQILKDENVDVDANDITVDHSDVGSATADSADYFFVESTLADALGSIPKERIVLLKSLIDKKETAEHVNYVLDKANYKFNPNKPGIFQWQSVDDVFLMVVD</sequence>
<dbReference type="InterPro" id="IPR003501">
    <property type="entry name" value="PTS_EIIB_2/3"/>
</dbReference>
<feature type="domain" description="PTS EIIB type-2" evidence="2">
    <location>
        <begin position="1"/>
        <end position="97"/>
    </location>
</feature>
<dbReference type="CDD" id="cd05563">
    <property type="entry name" value="PTS_IIB_ascorbate"/>
    <property type="match status" value="1"/>
</dbReference>
<evidence type="ECO:0000313" key="3">
    <source>
        <dbReference type="EMBL" id="MYV04397.1"/>
    </source>
</evidence>
<dbReference type="GO" id="GO:0008982">
    <property type="term" value="F:protein-N(PI)-phosphohistidine-sugar phosphotransferase activity"/>
    <property type="evidence" value="ECO:0007669"/>
    <property type="project" value="InterPro"/>
</dbReference>
<dbReference type="GO" id="GO:0009401">
    <property type="term" value="P:phosphoenolpyruvate-dependent sugar phosphotransferase system"/>
    <property type="evidence" value="ECO:0007669"/>
    <property type="project" value="InterPro"/>
</dbReference>
<accession>A0A7C9IZJ2</accession>
<dbReference type="EMBL" id="WEZT01000001">
    <property type="protein sequence ID" value="MYV04397.1"/>
    <property type="molecule type" value="Genomic_DNA"/>
</dbReference>
<name>A0A7C9IZJ2_9LACO</name>
<evidence type="ECO:0000259" key="2">
    <source>
        <dbReference type="PROSITE" id="PS51099"/>
    </source>
</evidence>
<dbReference type="Proteomes" id="UP000480570">
    <property type="component" value="Unassembled WGS sequence"/>
</dbReference>
<dbReference type="InterPro" id="IPR036095">
    <property type="entry name" value="PTS_EIIB-like_sf"/>
</dbReference>
<dbReference type="AlphaFoldDB" id="A0A7C9IZJ2"/>
<comment type="caution">
    <text evidence="3">The sequence shown here is derived from an EMBL/GenBank/DDBJ whole genome shotgun (WGS) entry which is preliminary data.</text>
</comment>
<organism evidence="3 4">
    <name type="scientific">Furfurilactobacillus rossiae</name>
    <dbReference type="NCBI Taxonomy" id="231049"/>
    <lineage>
        <taxon>Bacteria</taxon>
        <taxon>Bacillati</taxon>
        <taxon>Bacillota</taxon>
        <taxon>Bacilli</taxon>
        <taxon>Lactobacillales</taxon>
        <taxon>Lactobacillaceae</taxon>
        <taxon>Furfurilactobacillus</taxon>
    </lineage>
</organism>
<reference evidence="3 4" key="1">
    <citation type="journal article" date="2019" name="Appl. Environ. Microbiol.">
        <title>Genetic determinants of hydroxycinnamic acid metabolism in heterofermentative lactobacilli.</title>
        <authorList>
            <person name="Gaur G."/>
            <person name="Oh J.H."/>
            <person name="Filannino P."/>
            <person name="Gobbetti M."/>
            <person name="van Pijkeren J.P."/>
            <person name="Ganzle M.G."/>
        </authorList>
    </citation>
    <scope>NUCLEOTIDE SEQUENCE [LARGE SCALE GENOMIC DNA]</scope>
    <source>
        <strain evidence="3 4">FUA3583</strain>
    </source>
</reference>